<dbReference type="AlphaFoldDB" id="A0A2S2DF42"/>
<organism evidence="3 4">
    <name type="scientific">Massilia oculi</name>
    <dbReference type="NCBI Taxonomy" id="945844"/>
    <lineage>
        <taxon>Bacteria</taxon>
        <taxon>Pseudomonadati</taxon>
        <taxon>Pseudomonadota</taxon>
        <taxon>Betaproteobacteria</taxon>
        <taxon>Burkholderiales</taxon>
        <taxon>Oxalobacteraceae</taxon>
        <taxon>Telluria group</taxon>
        <taxon>Massilia</taxon>
    </lineage>
</organism>
<dbReference type="Pfam" id="PF13807">
    <property type="entry name" value="GNVR"/>
    <property type="match status" value="1"/>
</dbReference>
<reference evidence="3 4" key="1">
    <citation type="submission" date="2018-05" db="EMBL/GenBank/DDBJ databases">
        <title>Complete genome sequence of Massilia oculi sp. nov. CCUG 43427T (=DSM 26321T), the type strain of M. oculi, and comparison with genome sequences of other Massilia strains.</title>
        <authorList>
            <person name="Zhu B."/>
        </authorList>
    </citation>
    <scope>NUCLEOTIDE SEQUENCE [LARGE SCALE GENOMIC DNA]</scope>
    <source>
        <strain evidence="3 4">CCUG 43427</strain>
    </source>
</reference>
<dbReference type="RefSeq" id="WP_109344375.1">
    <property type="nucleotide sequence ID" value="NZ_CP029343.1"/>
</dbReference>
<accession>A0A2S2DF42</accession>
<sequence length="478" mass="51551">MSVHQFLLISLARKKIVLGTLLVTVLLALGWSLVQQKTYEATASVLLNYKGVDPLTGLTMPGQLMPGYMATQMDIIGSKNVALRVVDTLRLASSPAVVQQFQEANEGRGTVRDWLAHLLLQKLEIMPSRESSVVEISFSGADPVFAAAVANAFAEEYRRAGVQLKTEPAKNASLYFNEQTRQLRDNLEAAQARLSKYQQEKGIVSLDNNRVDVELSRLNDLAAQLVMAQAAAMEAGSRERAAGTAGAAVDSPDVANNTLIQNLRMNLASAEAKLAEAGARFGRNHPQYQAADAEAGKLRAALGNALGSVTRSVGANADVYRQREAQLRSELGAQKERVLELNRTRDELGPLLKDLEGAQRAFDAASQRYSQTRIEAQSEQSDVSVLNPAVAPTTPSGPRILLNTLAAIFLGTVLGVGLALLLELLARPVRSSSDLHDMLGIPVLGTIAWQQPPARAGRVRRLISQADRARRAAAPELN</sequence>
<dbReference type="PANTHER" id="PTHR32309:SF13">
    <property type="entry name" value="FERRIC ENTEROBACTIN TRANSPORT PROTEIN FEPE"/>
    <property type="match status" value="1"/>
</dbReference>
<dbReference type="KEGG" id="mtim:DIR46_05730"/>
<evidence type="ECO:0000313" key="4">
    <source>
        <dbReference type="Proteomes" id="UP000245820"/>
    </source>
</evidence>
<dbReference type="InterPro" id="IPR032807">
    <property type="entry name" value="GNVR"/>
</dbReference>
<evidence type="ECO:0000259" key="2">
    <source>
        <dbReference type="Pfam" id="PF13807"/>
    </source>
</evidence>
<evidence type="ECO:0000313" key="3">
    <source>
        <dbReference type="EMBL" id="AWL03983.1"/>
    </source>
</evidence>
<keyword evidence="4" id="KW-1185">Reference proteome</keyword>
<dbReference type="Proteomes" id="UP000245820">
    <property type="component" value="Chromosome"/>
</dbReference>
<dbReference type="GO" id="GO:0004713">
    <property type="term" value="F:protein tyrosine kinase activity"/>
    <property type="evidence" value="ECO:0007669"/>
    <property type="project" value="TreeGrafter"/>
</dbReference>
<evidence type="ECO:0000256" key="1">
    <source>
        <dbReference type="SAM" id="Phobius"/>
    </source>
</evidence>
<dbReference type="OrthoDB" id="8559110at2"/>
<gene>
    <name evidence="3" type="primary">epsF</name>
    <name evidence="3" type="ORF">DIR46_05730</name>
</gene>
<keyword evidence="1" id="KW-0812">Transmembrane</keyword>
<keyword evidence="1" id="KW-1133">Transmembrane helix</keyword>
<name>A0A2S2DF42_9BURK</name>
<dbReference type="InterPro" id="IPR017468">
    <property type="entry name" value="Chain_len_reg_EpsF"/>
</dbReference>
<proteinExistence type="predicted"/>
<keyword evidence="1" id="KW-0472">Membrane</keyword>
<dbReference type="NCBIfam" id="TIGR03017">
    <property type="entry name" value="EpsF"/>
    <property type="match status" value="1"/>
</dbReference>
<dbReference type="InterPro" id="IPR050445">
    <property type="entry name" value="Bact_polysacc_biosynth/exp"/>
</dbReference>
<protein>
    <submittedName>
        <fullName evidence="3">Chain length determinant protein EpsF</fullName>
    </submittedName>
</protein>
<dbReference type="PANTHER" id="PTHR32309">
    <property type="entry name" value="TYROSINE-PROTEIN KINASE"/>
    <property type="match status" value="1"/>
</dbReference>
<feature type="domain" description="Tyrosine-protein kinase G-rich" evidence="2">
    <location>
        <begin position="351"/>
        <end position="421"/>
    </location>
</feature>
<dbReference type="GO" id="GO:0005886">
    <property type="term" value="C:plasma membrane"/>
    <property type="evidence" value="ECO:0007669"/>
    <property type="project" value="TreeGrafter"/>
</dbReference>
<feature type="transmembrane region" description="Helical" evidence="1">
    <location>
        <begin position="400"/>
        <end position="422"/>
    </location>
</feature>
<dbReference type="EMBL" id="CP029343">
    <property type="protein sequence ID" value="AWL03983.1"/>
    <property type="molecule type" value="Genomic_DNA"/>
</dbReference>